<dbReference type="GO" id="GO:0071595">
    <property type="term" value="C:Nem1-Spo7 phosphatase complex"/>
    <property type="evidence" value="ECO:0007669"/>
    <property type="project" value="InterPro"/>
</dbReference>
<evidence type="ECO:0000256" key="10">
    <source>
        <dbReference type="ARBA" id="ARBA00030458"/>
    </source>
</evidence>
<evidence type="ECO:0000256" key="1">
    <source>
        <dbReference type="ARBA" id="ARBA00004232"/>
    </source>
</evidence>
<accession>A0A4P9ZLC9</accession>
<keyword evidence="7" id="KW-0443">Lipid metabolism</keyword>
<keyword evidence="5 11" id="KW-0812">Transmembrane</keyword>
<evidence type="ECO:0000256" key="11">
    <source>
        <dbReference type="SAM" id="Phobius"/>
    </source>
</evidence>
<dbReference type="GO" id="GO:0031965">
    <property type="term" value="C:nuclear membrane"/>
    <property type="evidence" value="ECO:0007669"/>
    <property type="project" value="UniProtKB-SubCell"/>
</dbReference>
<evidence type="ECO:0000313" key="12">
    <source>
        <dbReference type="EMBL" id="RKP33898.1"/>
    </source>
</evidence>
<dbReference type="EMBL" id="ML003481">
    <property type="protein sequence ID" value="RKP33898.1"/>
    <property type="molecule type" value="Genomic_DNA"/>
</dbReference>
<evidence type="ECO:0000256" key="5">
    <source>
        <dbReference type="ARBA" id="ARBA00022692"/>
    </source>
</evidence>
<keyword evidence="13" id="KW-1185">Reference proteome</keyword>
<reference evidence="13" key="1">
    <citation type="journal article" date="2018" name="Nat. Microbiol.">
        <title>Leveraging single-cell genomics to expand the fungal tree of life.</title>
        <authorList>
            <person name="Ahrendt S.R."/>
            <person name="Quandt C.A."/>
            <person name="Ciobanu D."/>
            <person name="Clum A."/>
            <person name="Salamov A."/>
            <person name="Andreopoulos B."/>
            <person name="Cheng J.F."/>
            <person name="Woyke T."/>
            <person name="Pelin A."/>
            <person name="Henrissat B."/>
            <person name="Reynolds N.K."/>
            <person name="Benny G.L."/>
            <person name="Smith M.E."/>
            <person name="James T.Y."/>
            <person name="Grigoriev I.V."/>
        </authorList>
    </citation>
    <scope>NUCLEOTIDE SEQUENCE [LARGE SCALE GENOMIC DNA]</scope>
    <source>
        <strain evidence="13">RSA 468</strain>
    </source>
</reference>
<dbReference type="InterPro" id="IPR005605">
    <property type="entry name" value="Spo7"/>
</dbReference>
<dbReference type="PANTHER" id="PTHR20996">
    <property type="entry name" value="NUCLEAR ENVELOPE PHOSPHATASE-REGULATORY SUBUNIT 1"/>
    <property type="match status" value="1"/>
</dbReference>
<feature type="transmembrane region" description="Helical" evidence="11">
    <location>
        <begin position="79"/>
        <end position="99"/>
    </location>
</feature>
<name>A0A4P9ZLC9_9FUNG</name>
<evidence type="ECO:0000313" key="13">
    <source>
        <dbReference type="Proteomes" id="UP000268162"/>
    </source>
</evidence>
<evidence type="ECO:0000256" key="7">
    <source>
        <dbReference type="ARBA" id="ARBA00023098"/>
    </source>
</evidence>
<dbReference type="GO" id="GO:0019888">
    <property type="term" value="F:protein phosphatase regulator activity"/>
    <property type="evidence" value="ECO:0007669"/>
    <property type="project" value="InterPro"/>
</dbReference>
<dbReference type="AlphaFoldDB" id="A0A4P9ZLC9"/>
<dbReference type="Proteomes" id="UP000268162">
    <property type="component" value="Unassembled WGS sequence"/>
</dbReference>
<keyword evidence="8 11" id="KW-0472">Membrane</keyword>
<evidence type="ECO:0000256" key="6">
    <source>
        <dbReference type="ARBA" id="ARBA00022989"/>
    </source>
</evidence>
<feature type="transmembrane region" description="Helical" evidence="11">
    <location>
        <begin position="53"/>
        <end position="73"/>
    </location>
</feature>
<dbReference type="GO" id="GO:0005737">
    <property type="term" value="C:cytoplasm"/>
    <property type="evidence" value="ECO:0007669"/>
    <property type="project" value="UniProtKB-SubCell"/>
</dbReference>
<dbReference type="STRING" id="215637.A0A4P9ZLC9"/>
<evidence type="ECO:0000256" key="3">
    <source>
        <dbReference type="ARBA" id="ARBA00010998"/>
    </source>
</evidence>
<comment type="similarity">
    <text evidence="3">Belongs to the CNEP1R1 family.</text>
</comment>
<dbReference type="Pfam" id="PF03907">
    <property type="entry name" value="Spo7"/>
    <property type="match status" value="1"/>
</dbReference>
<dbReference type="GO" id="GO:0006629">
    <property type="term" value="P:lipid metabolic process"/>
    <property type="evidence" value="ECO:0007669"/>
    <property type="project" value="UniProtKB-KW"/>
</dbReference>
<comment type="subcellular location">
    <subcellularLocation>
        <location evidence="2">Cytoplasm</location>
    </subcellularLocation>
    <subcellularLocation>
        <location evidence="1">Nucleus membrane</location>
        <topology evidence="1">Multi-pass membrane protein</topology>
    </subcellularLocation>
</comment>
<keyword evidence="4" id="KW-0963">Cytoplasm</keyword>
<gene>
    <name evidence="12" type="ORF">BJ085DRAFT_34654</name>
</gene>
<organism evidence="12 13">
    <name type="scientific">Dimargaris cristalligena</name>
    <dbReference type="NCBI Taxonomy" id="215637"/>
    <lineage>
        <taxon>Eukaryota</taxon>
        <taxon>Fungi</taxon>
        <taxon>Fungi incertae sedis</taxon>
        <taxon>Zoopagomycota</taxon>
        <taxon>Kickxellomycotina</taxon>
        <taxon>Dimargaritomycetes</taxon>
        <taxon>Dimargaritales</taxon>
        <taxon>Dimargaritaceae</taxon>
        <taxon>Dimargaris</taxon>
    </lineage>
</organism>
<keyword evidence="9" id="KW-0539">Nucleus</keyword>
<evidence type="ECO:0000256" key="2">
    <source>
        <dbReference type="ARBA" id="ARBA00004496"/>
    </source>
</evidence>
<evidence type="ECO:0000256" key="9">
    <source>
        <dbReference type="ARBA" id="ARBA00023242"/>
    </source>
</evidence>
<protein>
    <recommendedName>
        <fullName evidence="10">Transmembrane protein 188</fullName>
    </recommendedName>
</protein>
<dbReference type="InterPro" id="IPR019168">
    <property type="entry name" value="NEP1-R1"/>
</dbReference>
<dbReference type="OrthoDB" id="5599171at2759"/>
<evidence type="ECO:0000256" key="4">
    <source>
        <dbReference type="ARBA" id="ARBA00022490"/>
    </source>
</evidence>
<evidence type="ECO:0000256" key="8">
    <source>
        <dbReference type="ARBA" id="ARBA00023136"/>
    </source>
</evidence>
<keyword evidence="6 11" id="KW-1133">Transmembrane helix</keyword>
<sequence length="179" mass="21651">MSRQRSYSRSLLEELQKPPALPQPNAHLYKDMLIFEERLKQNVRRLKRKKRKYRFQLGGLLLVILYFTWMILFESERKPWTFLYKYGAIICIIIFYWTYRSRKYTQTTKYVPQCNRSLLAFNMRLRLDRDHPDGKLRFSERIPAVIDDGFQAFKALYFQRKRSMSLAAQKQPLPRPAST</sequence>
<proteinExistence type="inferred from homology"/>
<dbReference type="PANTHER" id="PTHR20996:SF1">
    <property type="entry name" value="NUCLEAR ENVELOPE PHOSPHATASE-REGULATORY SUBUNIT 1"/>
    <property type="match status" value="1"/>
</dbReference>